<evidence type="ECO:0000313" key="3">
    <source>
        <dbReference type="Proteomes" id="UP000324222"/>
    </source>
</evidence>
<dbReference type="EMBL" id="VSRR010020765">
    <property type="protein sequence ID" value="MPC63409.1"/>
    <property type="molecule type" value="Genomic_DNA"/>
</dbReference>
<dbReference type="AlphaFoldDB" id="A0A5B7H0I5"/>
<evidence type="ECO:0000256" key="1">
    <source>
        <dbReference type="SAM" id="MobiDB-lite"/>
    </source>
</evidence>
<proteinExistence type="predicted"/>
<name>A0A5B7H0I5_PORTR</name>
<organism evidence="2 3">
    <name type="scientific">Portunus trituberculatus</name>
    <name type="common">Swimming crab</name>
    <name type="synonym">Neptunus trituberculatus</name>
    <dbReference type="NCBI Taxonomy" id="210409"/>
    <lineage>
        <taxon>Eukaryota</taxon>
        <taxon>Metazoa</taxon>
        <taxon>Ecdysozoa</taxon>
        <taxon>Arthropoda</taxon>
        <taxon>Crustacea</taxon>
        <taxon>Multicrustacea</taxon>
        <taxon>Malacostraca</taxon>
        <taxon>Eumalacostraca</taxon>
        <taxon>Eucarida</taxon>
        <taxon>Decapoda</taxon>
        <taxon>Pleocyemata</taxon>
        <taxon>Brachyura</taxon>
        <taxon>Eubrachyura</taxon>
        <taxon>Portunoidea</taxon>
        <taxon>Portunidae</taxon>
        <taxon>Portuninae</taxon>
        <taxon>Portunus</taxon>
    </lineage>
</organism>
<gene>
    <name evidence="2" type="ORF">E2C01_057507</name>
</gene>
<protein>
    <submittedName>
        <fullName evidence="2">Uncharacterized protein</fullName>
    </submittedName>
</protein>
<accession>A0A5B7H0I5</accession>
<evidence type="ECO:0000313" key="2">
    <source>
        <dbReference type="EMBL" id="MPC63409.1"/>
    </source>
</evidence>
<sequence>MPGQLELRNEKVLGRAQTEWNIIKCIKEQEKFVGHIITDKDFKIDSLSGREPSTAGPGVTRTKNRSRRKTVRRLSALPSRKPTCPRPGLY</sequence>
<keyword evidence="3" id="KW-1185">Reference proteome</keyword>
<comment type="caution">
    <text evidence="2">The sequence shown here is derived from an EMBL/GenBank/DDBJ whole genome shotgun (WGS) entry which is preliminary data.</text>
</comment>
<feature type="region of interest" description="Disordered" evidence="1">
    <location>
        <begin position="46"/>
        <end position="90"/>
    </location>
</feature>
<dbReference type="Proteomes" id="UP000324222">
    <property type="component" value="Unassembled WGS sequence"/>
</dbReference>
<feature type="compositionally biased region" description="Basic residues" evidence="1">
    <location>
        <begin position="62"/>
        <end position="72"/>
    </location>
</feature>
<reference evidence="2 3" key="1">
    <citation type="submission" date="2019-05" db="EMBL/GenBank/DDBJ databases">
        <title>Another draft genome of Portunus trituberculatus and its Hox gene families provides insights of decapod evolution.</title>
        <authorList>
            <person name="Jeong J.-H."/>
            <person name="Song I."/>
            <person name="Kim S."/>
            <person name="Choi T."/>
            <person name="Kim D."/>
            <person name="Ryu S."/>
            <person name="Kim W."/>
        </authorList>
    </citation>
    <scope>NUCLEOTIDE SEQUENCE [LARGE SCALE GENOMIC DNA]</scope>
    <source>
        <tissue evidence="2">Muscle</tissue>
    </source>
</reference>